<proteinExistence type="predicted"/>
<dbReference type="GO" id="GO:0005524">
    <property type="term" value="F:ATP binding"/>
    <property type="evidence" value="ECO:0007669"/>
    <property type="project" value="UniProtKB-KW"/>
</dbReference>
<keyword evidence="1" id="KW-0547">Nucleotide-binding</keyword>
<dbReference type="OrthoDB" id="25832at2157"/>
<dbReference type="GO" id="GO:0140664">
    <property type="term" value="F:ATP-dependent DNA damage sensor activity"/>
    <property type="evidence" value="ECO:0007669"/>
    <property type="project" value="InterPro"/>
</dbReference>
<evidence type="ECO:0000313" key="6">
    <source>
        <dbReference type="Proteomes" id="UP000608850"/>
    </source>
</evidence>
<evidence type="ECO:0000256" key="2">
    <source>
        <dbReference type="ARBA" id="ARBA00022840"/>
    </source>
</evidence>
<dbReference type="GO" id="GO:0030983">
    <property type="term" value="F:mismatched DNA binding"/>
    <property type="evidence" value="ECO:0007669"/>
    <property type="project" value="InterPro"/>
</dbReference>
<gene>
    <name evidence="5" type="ORF">GCM10009021_11930</name>
</gene>
<keyword evidence="6" id="KW-1185">Reference proteome</keyword>
<evidence type="ECO:0000313" key="5">
    <source>
        <dbReference type="EMBL" id="GGN13381.1"/>
    </source>
</evidence>
<evidence type="ECO:0000259" key="4">
    <source>
        <dbReference type="SMART" id="SM00534"/>
    </source>
</evidence>
<dbReference type="InterPro" id="IPR045076">
    <property type="entry name" value="MutS"/>
</dbReference>
<dbReference type="SUPFAM" id="SSF52540">
    <property type="entry name" value="P-loop containing nucleoside triphosphate hydrolases"/>
    <property type="match status" value="1"/>
</dbReference>
<dbReference type="GO" id="GO:0006298">
    <property type="term" value="P:mismatch repair"/>
    <property type="evidence" value="ECO:0007669"/>
    <property type="project" value="InterPro"/>
</dbReference>
<dbReference type="PANTHER" id="PTHR11361">
    <property type="entry name" value="DNA MISMATCH REPAIR PROTEIN MUTS FAMILY MEMBER"/>
    <property type="match status" value="1"/>
</dbReference>
<comment type="caution">
    <text evidence="5">The sequence shown here is derived from an EMBL/GenBank/DDBJ whole genome shotgun (WGS) entry which is preliminary data.</text>
</comment>
<evidence type="ECO:0000256" key="3">
    <source>
        <dbReference type="ARBA" id="ARBA00023125"/>
    </source>
</evidence>
<keyword evidence="2" id="KW-0067">ATP-binding</keyword>
<accession>A0A830GAL2</accession>
<dbReference type="Gene3D" id="3.40.50.300">
    <property type="entry name" value="P-loop containing nucleotide triphosphate hydrolases"/>
    <property type="match status" value="1"/>
</dbReference>
<sequence length="587" mass="61354">MGLQDYWGIGPKTAALLTESLGETAAIRAVESADVGALVEAGVPAGRATRILRRATDDGDADVFATDDARDVYNRVLDAATAHALTDRARDRIRVLAPLDTHAAAERRLDEIDAAIETWRGLSDAEREAAVDAFAEHESRDAGDRAAVETALALIEAGLTTGTFAAFADLDADALRDAAAALRARDGDDGVREGYDDRLDALREQAAAVERLATDTVAVLDDVRSGDLRGPDAFREAVIEHVVDATGVEAAAVREHAATEASDAADFVSTTLRSLADARREAAAEREATVRADLDAAIDEAEADVEAAADAVPDAAFACSLARFAIAYDLTRPEYTEDAALAVVGARNLDLLTEGVAVQPVSYALGAHDTVGADGAGADGDASQYFAGLPSGDRVSVLTGANSGGKTTLLETLAEVATLASLGLPVPAEHALVGDFDRLVFHRRHASFNAGVLETTLRSVVPPLAAEGRTLMLVDEFEAITEPGSAADLLHGLVSLTAERDALGVYVTHLADDLDPLPGVARIDGIFAEGLADDLALEVDYQPRFGVVGRSTPEFIVERLVANADDADREAFGTLRDALAAADDADD</sequence>
<dbReference type="RefSeq" id="WP_188877718.1">
    <property type="nucleotide sequence ID" value="NZ_BMOQ01000003.1"/>
</dbReference>
<dbReference type="InterPro" id="IPR027417">
    <property type="entry name" value="P-loop_NTPase"/>
</dbReference>
<organism evidence="5 6">
    <name type="scientific">Halarchaeum nitratireducens</name>
    <dbReference type="NCBI Taxonomy" id="489913"/>
    <lineage>
        <taxon>Archaea</taxon>
        <taxon>Methanobacteriati</taxon>
        <taxon>Methanobacteriota</taxon>
        <taxon>Stenosarchaea group</taxon>
        <taxon>Halobacteria</taxon>
        <taxon>Halobacteriales</taxon>
        <taxon>Halobacteriaceae</taxon>
    </lineage>
</organism>
<reference evidence="5 6" key="1">
    <citation type="journal article" date="2019" name="Int. J. Syst. Evol. Microbiol.">
        <title>The Global Catalogue of Microorganisms (GCM) 10K type strain sequencing project: providing services to taxonomists for standard genome sequencing and annotation.</title>
        <authorList>
            <consortium name="The Broad Institute Genomics Platform"/>
            <consortium name="The Broad Institute Genome Sequencing Center for Infectious Disease"/>
            <person name="Wu L."/>
            <person name="Ma J."/>
        </authorList>
    </citation>
    <scope>NUCLEOTIDE SEQUENCE [LARGE SCALE GENOMIC DNA]</scope>
    <source>
        <strain evidence="5 6">JCM 16331</strain>
    </source>
</reference>
<dbReference type="PANTHER" id="PTHR11361:SF125">
    <property type="entry name" value="DNA-BINDING PROTEIN MUTS2"/>
    <property type="match status" value="1"/>
</dbReference>
<dbReference type="EMBL" id="BMOQ01000003">
    <property type="protein sequence ID" value="GGN13381.1"/>
    <property type="molecule type" value="Genomic_DNA"/>
</dbReference>
<dbReference type="Proteomes" id="UP000608850">
    <property type="component" value="Unassembled WGS sequence"/>
</dbReference>
<dbReference type="InterPro" id="IPR000432">
    <property type="entry name" value="DNA_mismatch_repair_MutS_C"/>
</dbReference>
<keyword evidence="3" id="KW-0238">DNA-binding</keyword>
<dbReference type="SMART" id="SM00534">
    <property type="entry name" value="MUTSac"/>
    <property type="match status" value="1"/>
</dbReference>
<protein>
    <recommendedName>
        <fullName evidence="4">DNA mismatch repair proteins mutS family domain-containing protein</fullName>
    </recommendedName>
</protein>
<name>A0A830GAL2_9EURY</name>
<dbReference type="AlphaFoldDB" id="A0A830GAL2"/>
<evidence type="ECO:0000256" key="1">
    <source>
        <dbReference type="ARBA" id="ARBA00022741"/>
    </source>
</evidence>
<feature type="domain" description="DNA mismatch repair proteins mutS family" evidence="4">
    <location>
        <begin position="393"/>
        <end position="576"/>
    </location>
</feature>